<keyword evidence="2" id="KW-1185">Reference proteome</keyword>
<name>A0AAP0NZ94_9MAGN</name>
<comment type="caution">
    <text evidence="1">The sequence shown here is derived from an EMBL/GenBank/DDBJ whole genome shotgun (WGS) entry which is preliminary data.</text>
</comment>
<evidence type="ECO:0000313" key="1">
    <source>
        <dbReference type="EMBL" id="KAK9125437.1"/>
    </source>
</evidence>
<dbReference type="Proteomes" id="UP001419268">
    <property type="component" value="Unassembled WGS sequence"/>
</dbReference>
<protein>
    <submittedName>
        <fullName evidence="1">Uncharacterized protein</fullName>
    </submittedName>
</protein>
<organism evidence="1 2">
    <name type="scientific">Stephania cephalantha</name>
    <dbReference type="NCBI Taxonomy" id="152367"/>
    <lineage>
        <taxon>Eukaryota</taxon>
        <taxon>Viridiplantae</taxon>
        <taxon>Streptophyta</taxon>
        <taxon>Embryophyta</taxon>
        <taxon>Tracheophyta</taxon>
        <taxon>Spermatophyta</taxon>
        <taxon>Magnoliopsida</taxon>
        <taxon>Ranunculales</taxon>
        <taxon>Menispermaceae</taxon>
        <taxon>Menispermoideae</taxon>
        <taxon>Cissampelideae</taxon>
        <taxon>Stephania</taxon>
    </lineage>
</organism>
<gene>
    <name evidence="1" type="ORF">Scep_014283</name>
</gene>
<evidence type="ECO:0000313" key="2">
    <source>
        <dbReference type="Proteomes" id="UP001419268"/>
    </source>
</evidence>
<proteinExistence type="predicted"/>
<dbReference type="EMBL" id="JBBNAG010000006">
    <property type="protein sequence ID" value="KAK9125437.1"/>
    <property type="molecule type" value="Genomic_DNA"/>
</dbReference>
<reference evidence="1 2" key="1">
    <citation type="submission" date="2024-01" db="EMBL/GenBank/DDBJ databases">
        <title>Genome assemblies of Stephania.</title>
        <authorList>
            <person name="Yang L."/>
        </authorList>
    </citation>
    <scope>NUCLEOTIDE SEQUENCE [LARGE SCALE GENOMIC DNA]</scope>
    <source>
        <strain evidence="1">JXDWG</strain>
        <tissue evidence="1">Leaf</tissue>
    </source>
</reference>
<accession>A0AAP0NZ94</accession>
<dbReference type="AlphaFoldDB" id="A0AAP0NZ94"/>
<sequence length="185" mass="21468">MCEATADENAKLSEFQLDLVQLSAAFNGDHKNESYPDKVIENMTVGEAVKYTKTCFKGFFEGWKKSFTQKVVSIFACNKNEEMIDRGFRPYLASASAKSQIGVFEIPDRENERRRLREGFRDKGNEKSFNISTKAKQVLLKIFEGWDFRCRLRNRGNVVENFLRNFKEKCIMDLKRQHGPTPQFA</sequence>